<dbReference type="PROSITE" id="PS00141">
    <property type="entry name" value="ASP_PROTEASE"/>
    <property type="match status" value="1"/>
</dbReference>
<evidence type="ECO:0000313" key="10">
    <source>
        <dbReference type="EMBL" id="GBG62769.1"/>
    </source>
</evidence>
<dbReference type="EMBL" id="BFEA01000032">
    <property type="protein sequence ID" value="GBG62769.1"/>
    <property type="molecule type" value="Genomic_DNA"/>
</dbReference>
<dbReference type="Pfam" id="PF17917">
    <property type="entry name" value="RT_RNaseH"/>
    <property type="match status" value="1"/>
</dbReference>
<gene>
    <name evidence="10" type="ORF">CBR_g32358</name>
</gene>
<keyword evidence="2" id="KW-0808">Transferase</keyword>
<feature type="domain" description="Reverse transcriptase RNase H-like" evidence="9">
    <location>
        <begin position="651"/>
        <end position="752"/>
    </location>
</feature>
<dbReference type="Pfam" id="PF13975">
    <property type="entry name" value="gag-asp_proteas"/>
    <property type="match status" value="1"/>
</dbReference>
<evidence type="ECO:0000313" key="11">
    <source>
        <dbReference type="Proteomes" id="UP000265515"/>
    </source>
</evidence>
<dbReference type="PANTHER" id="PTHR37984:SF5">
    <property type="entry name" value="PROTEIN NYNRIN-LIKE"/>
    <property type="match status" value="1"/>
</dbReference>
<feature type="region of interest" description="Disordered" evidence="8">
    <location>
        <begin position="229"/>
        <end position="252"/>
    </location>
</feature>
<keyword evidence="6" id="KW-0378">Hydrolase</keyword>
<keyword evidence="11" id="KW-1185">Reference proteome</keyword>
<dbReference type="InterPro" id="IPR001969">
    <property type="entry name" value="Aspartic_peptidase_AS"/>
</dbReference>
<keyword evidence="3" id="KW-0548">Nucleotidyltransferase</keyword>
<evidence type="ECO:0000256" key="4">
    <source>
        <dbReference type="ARBA" id="ARBA00022722"/>
    </source>
</evidence>
<organism evidence="10 11">
    <name type="scientific">Chara braunii</name>
    <name type="common">Braun's stonewort</name>
    <dbReference type="NCBI Taxonomy" id="69332"/>
    <lineage>
        <taxon>Eukaryota</taxon>
        <taxon>Viridiplantae</taxon>
        <taxon>Streptophyta</taxon>
        <taxon>Charophyceae</taxon>
        <taxon>Charales</taxon>
        <taxon>Characeae</taxon>
        <taxon>Chara</taxon>
    </lineage>
</organism>
<dbReference type="Gramene" id="GBG62769">
    <property type="protein sequence ID" value="GBG62769"/>
    <property type="gene ID" value="CBR_g32358"/>
</dbReference>
<name>A0A388JY80_CHABU</name>
<feature type="compositionally biased region" description="Basic and acidic residues" evidence="8">
    <location>
        <begin position="145"/>
        <end position="155"/>
    </location>
</feature>
<dbReference type="InterPro" id="IPR021109">
    <property type="entry name" value="Peptidase_aspartic_dom_sf"/>
</dbReference>
<dbReference type="GO" id="GO:0003964">
    <property type="term" value="F:RNA-directed DNA polymerase activity"/>
    <property type="evidence" value="ECO:0007669"/>
    <property type="project" value="UniProtKB-KW"/>
</dbReference>
<dbReference type="CDD" id="cd09274">
    <property type="entry name" value="RNase_HI_RT_Ty3"/>
    <property type="match status" value="1"/>
</dbReference>
<evidence type="ECO:0000256" key="6">
    <source>
        <dbReference type="ARBA" id="ARBA00022801"/>
    </source>
</evidence>
<feature type="compositionally biased region" description="Basic and acidic residues" evidence="8">
    <location>
        <begin position="233"/>
        <end position="244"/>
    </location>
</feature>
<keyword evidence="4" id="KW-0540">Nuclease</keyword>
<keyword evidence="7" id="KW-0695">RNA-directed DNA polymerase</keyword>
<dbReference type="InterPro" id="IPR043502">
    <property type="entry name" value="DNA/RNA_pol_sf"/>
</dbReference>
<dbReference type="AlphaFoldDB" id="A0A388JY80"/>
<dbReference type="Gene3D" id="2.40.70.10">
    <property type="entry name" value="Acid Proteases"/>
    <property type="match status" value="1"/>
</dbReference>
<sequence length="997" mass="114339">MLEKYQLGDGLLDVSNLRKVSREKFGTIEGFLKRFEKVAKRVPDLPDKMKCIIFLTNFTDVEQRELMKGFTTRYDWDKIKENLKVGDFDQMLYHLLRNQRKMQEDELVSCDKDKKMFSAIMDVRMMMKEMRKEGLCGKVLTVRQQDGKRKGKEREEESDEEDSEKPVLRRGTSPVVLQAQKIKKGIQPRVAPVVSAKTQQEVPVVIVEEDLDTEDEKLRVEDERQARLHAQKRGLDENQDKEKDEGEEEEYQKKKNRYTIPIEEGIDIEKMVDKILKSHRDLVTLKEFLAVSPKIWEELKQRPTRRKVMTVKLGKVIPPEANWTPAGAKMDWRCIATGHVMVKIGVSQHLALVDTGAEMNILREKEALELGIDFDRTDNGFLVCAGGSTPFCGTASNVSVQVGKVKVRSYFYVLPLVEHGVMLGRSFLCRSESIIINKHDETIFIILCDPVCGHFEVIKCLNTGPKNSRNRLNPESFSFEEAEQLVREQESYGEDDGDNPREFSLALPDVSQALEFVSTHSEIDRNLVQTLTEIVFEGGSTGSIHCMSEATILGFLCDKKGRRPDTKKTNKILESPTPLKSVSEIRSFIGTCGFWRIFIQHFAARVEHLRKRVRKGQDWEWGPDQQKVVEDIEAEFRWGGMVLGVSCFDNDPERPFIIETDAGPTTLGGVLIQKDESGVERPLRFESRTLNLTERNYSQFKRETLAVLHYLRIFRNYVFGRRFVLRVDPTALAQSLRNYSPSDPTIARWLTYIWMFDFEVERIPGVKNRADGLSRIDWDNSKIRPEDSMLVDGFLEIKEGQLSINSYHYLVDASCRQRRSMWNAPNFYQVRPELVKKELFIEEDPWGERSGEQMMSLALSDSVRLSDDPLSIQEGFRHADEVLRVSGGTCFVINALIEEDLRALVPADEDGGMKKSFRGNEYDGIYRDIGLGLSKEVREKSVKGDIRRKSEEFVVRYGHLFKKNEDGIPKRVVCGMTRQLNVIAALHDGMAGGHRSA</sequence>
<dbReference type="InterPro" id="IPR041373">
    <property type="entry name" value="RT_RNaseH"/>
</dbReference>
<evidence type="ECO:0000256" key="3">
    <source>
        <dbReference type="ARBA" id="ARBA00022695"/>
    </source>
</evidence>
<dbReference type="GO" id="GO:0004519">
    <property type="term" value="F:endonuclease activity"/>
    <property type="evidence" value="ECO:0007669"/>
    <property type="project" value="UniProtKB-KW"/>
</dbReference>
<dbReference type="FunFam" id="3.10.20.370:FF:000001">
    <property type="entry name" value="Retrovirus-related Pol polyprotein from transposon 17.6-like protein"/>
    <property type="match status" value="1"/>
</dbReference>
<dbReference type="Gene3D" id="3.10.20.370">
    <property type="match status" value="1"/>
</dbReference>
<dbReference type="GO" id="GO:0004190">
    <property type="term" value="F:aspartic-type endopeptidase activity"/>
    <property type="evidence" value="ECO:0007669"/>
    <property type="project" value="InterPro"/>
</dbReference>
<keyword evidence="5" id="KW-0255">Endonuclease</keyword>
<evidence type="ECO:0000259" key="9">
    <source>
        <dbReference type="Pfam" id="PF17917"/>
    </source>
</evidence>
<evidence type="ECO:0000256" key="2">
    <source>
        <dbReference type="ARBA" id="ARBA00022679"/>
    </source>
</evidence>
<accession>A0A388JY80</accession>
<evidence type="ECO:0000256" key="1">
    <source>
        <dbReference type="ARBA" id="ARBA00012493"/>
    </source>
</evidence>
<reference evidence="10 11" key="1">
    <citation type="journal article" date="2018" name="Cell">
        <title>The Chara Genome: Secondary Complexity and Implications for Plant Terrestrialization.</title>
        <authorList>
            <person name="Nishiyama T."/>
            <person name="Sakayama H."/>
            <person name="Vries J.D."/>
            <person name="Buschmann H."/>
            <person name="Saint-Marcoux D."/>
            <person name="Ullrich K.K."/>
            <person name="Haas F.B."/>
            <person name="Vanderstraeten L."/>
            <person name="Becker D."/>
            <person name="Lang D."/>
            <person name="Vosolsobe S."/>
            <person name="Rombauts S."/>
            <person name="Wilhelmsson P.K.I."/>
            <person name="Janitza P."/>
            <person name="Kern R."/>
            <person name="Heyl A."/>
            <person name="Rumpler F."/>
            <person name="Villalobos L.I.A.C."/>
            <person name="Clay J.M."/>
            <person name="Skokan R."/>
            <person name="Toyoda A."/>
            <person name="Suzuki Y."/>
            <person name="Kagoshima H."/>
            <person name="Schijlen E."/>
            <person name="Tajeshwar N."/>
            <person name="Catarino B."/>
            <person name="Hetherington A.J."/>
            <person name="Saltykova A."/>
            <person name="Bonnot C."/>
            <person name="Breuninger H."/>
            <person name="Symeonidi A."/>
            <person name="Radhakrishnan G.V."/>
            <person name="Van Nieuwerburgh F."/>
            <person name="Deforce D."/>
            <person name="Chang C."/>
            <person name="Karol K.G."/>
            <person name="Hedrich R."/>
            <person name="Ulvskov P."/>
            <person name="Glockner G."/>
            <person name="Delwiche C.F."/>
            <person name="Petrasek J."/>
            <person name="Van de Peer Y."/>
            <person name="Friml J."/>
            <person name="Beilby M."/>
            <person name="Dolan L."/>
            <person name="Kohara Y."/>
            <person name="Sugano S."/>
            <person name="Fujiyama A."/>
            <person name="Delaux P.-M."/>
            <person name="Quint M."/>
            <person name="TheiBen G."/>
            <person name="Hagemann M."/>
            <person name="Harholt J."/>
            <person name="Dunand C."/>
            <person name="Zachgo S."/>
            <person name="Langdale J."/>
            <person name="Maumus F."/>
            <person name="Straeten D.V.D."/>
            <person name="Gould S.B."/>
            <person name="Rensing S.A."/>
        </authorList>
    </citation>
    <scope>NUCLEOTIDE SEQUENCE [LARGE SCALE GENOMIC DNA]</scope>
    <source>
        <strain evidence="10 11">S276</strain>
    </source>
</reference>
<feature type="region of interest" description="Disordered" evidence="8">
    <location>
        <begin position="144"/>
        <end position="174"/>
    </location>
</feature>
<evidence type="ECO:0000256" key="8">
    <source>
        <dbReference type="SAM" id="MobiDB-lite"/>
    </source>
</evidence>
<dbReference type="GO" id="GO:0006508">
    <property type="term" value="P:proteolysis"/>
    <property type="evidence" value="ECO:0007669"/>
    <property type="project" value="InterPro"/>
</dbReference>
<dbReference type="InterPro" id="IPR050951">
    <property type="entry name" value="Retrovirus_Pol_polyprotein"/>
</dbReference>
<dbReference type="EC" id="2.7.7.49" evidence="1"/>
<dbReference type="InterPro" id="IPR043128">
    <property type="entry name" value="Rev_trsase/Diguanyl_cyclase"/>
</dbReference>
<evidence type="ECO:0000256" key="7">
    <source>
        <dbReference type="ARBA" id="ARBA00022918"/>
    </source>
</evidence>
<comment type="caution">
    <text evidence="10">The sequence shown here is derived from an EMBL/GenBank/DDBJ whole genome shotgun (WGS) entry which is preliminary data.</text>
</comment>
<dbReference type="CDD" id="cd00303">
    <property type="entry name" value="retropepsin_like"/>
    <property type="match status" value="1"/>
</dbReference>
<evidence type="ECO:0000256" key="5">
    <source>
        <dbReference type="ARBA" id="ARBA00022759"/>
    </source>
</evidence>
<dbReference type="Gene3D" id="3.30.70.270">
    <property type="match status" value="1"/>
</dbReference>
<dbReference type="SUPFAM" id="SSF50630">
    <property type="entry name" value="Acid proteases"/>
    <property type="match status" value="1"/>
</dbReference>
<proteinExistence type="predicted"/>
<dbReference type="Proteomes" id="UP000265515">
    <property type="component" value="Unassembled WGS sequence"/>
</dbReference>
<dbReference type="PANTHER" id="PTHR37984">
    <property type="entry name" value="PROTEIN CBG26694"/>
    <property type="match status" value="1"/>
</dbReference>
<protein>
    <recommendedName>
        <fullName evidence="1">RNA-directed DNA polymerase</fullName>
        <ecNumber evidence="1">2.7.7.49</ecNumber>
    </recommendedName>
</protein>
<dbReference type="SUPFAM" id="SSF56672">
    <property type="entry name" value="DNA/RNA polymerases"/>
    <property type="match status" value="1"/>
</dbReference>